<feature type="compositionally biased region" description="Basic and acidic residues" evidence="1">
    <location>
        <begin position="1"/>
        <end position="15"/>
    </location>
</feature>
<evidence type="ECO:0000313" key="3">
    <source>
        <dbReference type="Proteomes" id="UP000282386"/>
    </source>
</evidence>
<gene>
    <name evidence="2" type="ORF">NCTC10207_01106</name>
</gene>
<evidence type="ECO:0000313" key="2">
    <source>
        <dbReference type="EMBL" id="VEI23010.1"/>
    </source>
</evidence>
<evidence type="ECO:0000256" key="1">
    <source>
        <dbReference type="SAM" id="MobiDB-lite"/>
    </source>
</evidence>
<protein>
    <submittedName>
        <fullName evidence="2">Uncharacterized protein</fullName>
    </submittedName>
</protein>
<name>A0A7Z9A3X4_9MICC</name>
<reference evidence="2 3" key="1">
    <citation type="submission" date="2018-12" db="EMBL/GenBank/DDBJ databases">
        <authorList>
            <consortium name="Pathogen Informatics"/>
        </authorList>
    </citation>
    <scope>NUCLEOTIDE SEQUENCE [LARGE SCALE GENOMIC DNA]</scope>
    <source>
        <strain evidence="2 3">NCTC10207</strain>
    </source>
</reference>
<dbReference type="AlphaFoldDB" id="A0A7Z9A3X4"/>
<dbReference type="Proteomes" id="UP000282386">
    <property type="component" value="Chromosome"/>
</dbReference>
<feature type="region of interest" description="Disordered" evidence="1">
    <location>
        <begin position="1"/>
        <end position="35"/>
    </location>
</feature>
<sequence>MLTKGEHMHNTEYEKYPTSGEENVEVDVHWPIQDA</sequence>
<proteinExistence type="predicted"/>
<dbReference type="EMBL" id="LR134479">
    <property type="protein sequence ID" value="VEI23010.1"/>
    <property type="molecule type" value="Genomic_DNA"/>
</dbReference>
<organism evidence="2 3">
    <name type="scientific">Rothia aeria</name>
    <dbReference type="NCBI Taxonomy" id="172042"/>
    <lineage>
        <taxon>Bacteria</taxon>
        <taxon>Bacillati</taxon>
        <taxon>Actinomycetota</taxon>
        <taxon>Actinomycetes</taxon>
        <taxon>Micrococcales</taxon>
        <taxon>Micrococcaceae</taxon>
        <taxon>Rothia</taxon>
    </lineage>
</organism>
<accession>A0A7Z9A3X4</accession>